<sequence length="477" mass="51029">MGNHLAPASRHRQPSPDPAANNGGHSSAASSSGDDVDIDVPALPQDVLFDILLRLPGKQLCRLRAVRRSWRSVLSDPLFVAAHAGRNPDLLVAAADVDLLYDAAASGRRVVGRRPRVLDPDNGAESLLPDHVDHHGEPDTFFVLGWAAAATSMGGKGGGYKVLNITLDFVLGWAAAAASMGGKGGGYKVLNITLDRGRHVQRCKVLTLGVGGVGGGVWRKAPNTPLDVKREPWSAAVANRGVVYIVACGRRIRAEWIAAFDPRTERWRRGLIRVPPSNALSSLLTETGGRLVAASGSFSYASAMHLWRLVGGEDDPEAAVWHKMCTIIGTVDSNGNVHVVGHARHILETLGSRIIHPQHPVFVTGRTDEKQGTVQLHRRPHQEGDPPAVEHPRGHRDVESLMVAAALYPRHVHRAHLVPDGGLRVVFAAHETPQVHGGGVGEGARDRDEAASCLRQAGQCVARRASDEPPPPPLRPA</sequence>
<feature type="compositionally biased region" description="Low complexity" evidence="1">
    <location>
        <begin position="19"/>
        <end position="33"/>
    </location>
</feature>
<proteinExistence type="predicted"/>
<gene>
    <name evidence="3" type="ORF">NCGR_LOCUS64918</name>
</gene>
<dbReference type="AlphaFoldDB" id="A0A811SDM4"/>
<dbReference type="CDD" id="cd22157">
    <property type="entry name" value="F-box_AtFBW1-like"/>
    <property type="match status" value="1"/>
</dbReference>
<dbReference type="InterPro" id="IPR011043">
    <property type="entry name" value="Gal_Oxase/kelch_b-propeller"/>
</dbReference>
<dbReference type="InterPro" id="IPR036047">
    <property type="entry name" value="F-box-like_dom_sf"/>
</dbReference>
<evidence type="ECO:0000256" key="1">
    <source>
        <dbReference type="SAM" id="MobiDB-lite"/>
    </source>
</evidence>
<dbReference type="PROSITE" id="PS50181">
    <property type="entry name" value="FBOX"/>
    <property type="match status" value="1"/>
</dbReference>
<dbReference type="PANTHER" id="PTHR31111:SF133">
    <property type="entry name" value="OS07G0196600 PROTEIN"/>
    <property type="match status" value="1"/>
</dbReference>
<dbReference type="EMBL" id="CAJGYO010000076">
    <property type="protein sequence ID" value="CAD6340820.1"/>
    <property type="molecule type" value="Genomic_DNA"/>
</dbReference>
<dbReference type="Pfam" id="PF08268">
    <property type="entry name" value="FBA_3"/>
    <property type="match status" value="1"/>
</dbReference>
<dbReference type="Pfam" id="PF12937">
    <property type="entry name" value="F-box-like"/>
    <property type="match status" value="1"/>
</dbReference>
<dbReference type="PANTHER" id="PTHR31111">
    <property type="entry name" value="BNAA05G37150D PROTEIN-RELATED"/>
    <property type="match status" value="1"/>
</dbReference>
<accession>A0A811SDM4</accession>
<keyword evidence="4" id="KW-1185">Reference proteome</keyword>
<dbReference type="SMART" id="SM00256">
    <property type="entry name" value="FBOX"/>
    <property type="match status" value="1"/>
</dbReference>
<evidence type="ECO:0000259" key="2">
    <source>
        <dbReference type="PROSITE" id="PS50181"/>
    </source>
</evidence>
<dbReference type="SUPFAM" id="SSF81383">
    <property type="entry name" value="F-box domain"/>
    <property type="match status" value="1"/>
</dbReference>
<evidence type="ECO:0000313" key="3">
    <source>
        <dbReference type="EMBL" id="CAD6340820.1"/>
    </source>
</evidence>
<evidence type="ECO:0000313" key="4">
    <source>
        <dbReference type="Proteomes" id="UP000604825"/>
    </source>
</evidence>
<comment type="caution">
    <text evidence="3">The sequence shown here is derived from an EMBL/GenBank/DDBJ whole genome shotgun (WGS) entry which is preliminary data.</text>
</comment>
<dbReference type="SUPFAM" id="SSF50965">
    <property type="entry name" value="Galactose oxidase, central domain"/>
    <property type="match status" value="1"/>
</dbReference>
<dbReference type="InterPro" id="IPR001810">
    <property type="entry name" value="F-box_dom"/>
</dbReference>
<reference evidence="3" key="1">
    <citation type="submission" date="2020-10" db="EMBL/GenBank/DDBJ databases">
        <authorList>
            <person name="Han B."/>
            <person name="Lu T."/>
            <person name="Zhao Q."/>
            <person name="Huang X."/>
            <person name="Zhao Y."/>
        </authorList>
    </citation>
    <scope>NUCLEOTIDE SEQUENCE</scope>
</reference>
<dbReference type="Proteomes" id="UP000604825">
    <property type="component" value="Unassembled WGS sequence"/>
</dbReference>
<feature type="region of interest" description="Disordered" evidence="1">
    <location>
        <begin position="1"/>
        <end position="36"/>
    </location>
</feature>
<name>A0A811SDM4_9POAL</name>
<organism evidence="3 4">
    <name type="scientific">Miscanthus lutarioriparius</name>
    <dbReference type="NCBI Taxonomy" id="422564"/>
    <lineage>
        <taxon>Eukaryota</taxon>
        <taxon>Viridiplantae</taxon>
        <taxon>Streptophyta</taxon>
        <taxon>Embryophyta</taxon>
        <taxon>Tracheophyta</taxon>
        <taxon>Spermatophyta</taxon>
        <taxon>Magnoliopsida</taxon>
        <taxon>Liliopsida</taxon>
        <taxon>Poales</taxon>
        <taxon>Poaceae</taxon>
        <taxon>PACMAD clade</taxon>
        <taxon>Panicoideae</taxon>
        <taxon>Andropogonodae</taxon>
        <taxon>Andropogoneae</taxon>
        <taxon>Saccharinae</taxon>
        <taxon>Miscanthus</taxon>
    </lineage>
</organism>
<protein>
    <recommendedName>
        <fullName evidence="2">F-box domain-containing protein</fullName>
    </recommendedName>
</protein>
<feature type="domain" description="F-box" evidence="2">
    <location>
        <begin position="37"/>
        <end position="82"/>
    </location>
</feature>
<dbReference type="InterPro" id="IPR013187">
    <property type="entry name" value="F-box-assoc_dom_typ3"/>
</dbReference>
<dbReference type="Gene3D" id="1.20.1280.50">
    <property type="match status" value="1"/>
</dbReference>